<feature type="coiled-coil region" evidence="2">
    <location>
        <begin position="105"/>
        <end position="163"/>
    </location>
</feature>
<protein>
    <submittedName>
        <fullName evidence="5">Putative membrane efflux protein</fullName>
    </submittedName>
</protein>
<keyword evidence="6" id="KW-1185">Reference proteome</keyword>
<dbReference type="eggNOG" id="COG0845">
    <property type="taxonomic scope" value="Bacteria"/>
</dbReference>
<name>A6GIM2_9BACT</name>
<evidence type="ECO:0000313" key="5">
    <source>
        <dbReference type="EMBL" id="EDM74271.1"/>
    </source>
</evidence>
<comment type="caution">
    <text evidence="5">The sequence shown here is derived from an EMBL/GenBank/DDBJ whole genome shotgun (WGS) entry which is preliminary data.</text>
</comment>
<dbReference type="PANTHER" id="PTHR30469">
    <property type="entry name" value="MULTIDRUG RESISTANCE PROTEIN MDTA"/>
    <property type="match status" value="1"/>
</dbReference>
<dbReference type="Gene3D" id="2.40.30.170">
    <property type="match status" value="1"/>
</dbReference>
<dbReference type="InterPro" id="IPR058625">
    <property type="entry name" value="MdtA-like_BSH"/>
</dbReference>
<dbReference type="AlphaFoldDB" id="A6GIM2"/>
<comment type="similarity">
    <text evidence="1">Belongs to the membrane fusion protein (MFP) (TC 8.A.1) family.</text>
</comment>
<evidence type="ECO:0000256" key="3">
    <source>
        <dbReference type="SAM" id="SignalP"/>
    </source>
</evidence>
<dbReference type="RefSeq" id="WP_006976558.1">
    <property type="nucleotide sequence ID" value="NZ_ABCS01000139.1"/>
</dbReference>
<organism evidence="5 6">
    <name type="scientific">Plesiocystis pacifica SIR-1</name>
    <dbReference type="NCBI Taxonomy" id="391625"/>
    <lineage>
        <taxon>Bacteria</taxon>
        <taxon>Pseudomonadati</taxon>
        <taxon>Myxococcota</taxon>
        <taxon>Polyangia</taxon>
        <taxon>Nannocystales</taxon>
        <taxon>Nannocystaceae</taxon>
        <taxon>Plesiocystis</taxon>
    </lineage>
</organism>
<evidence type="ECO:0000313" key="6">
    <source>
        <dbReference type="Proteomes" id="UP000005801"/>
    </source>
</evidence>
<reference evidence="5 6" key="1">
    <citation type="submission" date="2007-06" db="EMBL/GenBank/DDBJ databases">
        <authorList>
            <person name="Shimkets L."/>
            <person name="Ferriera S."/>
            <person name="Johnson J."/>
            <person name="Kravitz S."/>
            <person name="Beeson K."/>
            <person name="Sutton G."/>
            <person name="Rogers Y.-H."/>
            <person name="Friedman R."/>
            <person name="Frazier M."/>
            <person name="Venter J.C."/>
        </authorList>
    </citation>
    <scope>NUCLEOTIDE SEQUENCE [LARGE SCALE GENOMIC DNA]</scope>
    <source>
        <strain evidence="5 6">SIR-1</strain>
    </source>
</reference>
<evidence type="ECO:0000256" key="2">
    <source>
        <dbReference type="SAM" id="Coils"/>
    </source>
</evidence>
<keyword evidence="2" id="KW-0175">Coiled coil</keyword>
<keyword evidence="3" id="KW-0732">Signal</keyword>
<dbReference type="OrthoDB" id="176710at2"/>
<evidence type="ECO:0000259" key="4">
    <source>
        <dbReference type="Pfam" id="PF25917"/>
    </source>
</evidence>
<dbReference type="NCBIfam" id="TIGR01730">
    <property type="entry name" value="RND_mfp"/>
    <property type="match status" value="1"/>
</dbReference>
<proteinExistence type="inferred from homology"/>
<dbReference type="Gene3D" id="1.10.287.470">
    <property type="entry name" value="Helix hairpin bin"/>
    <property type="match status" value="1"/>
</dbReference>
<dbReference type="PRINTS" id="PR01490">
    <property type="entry name" value="RTXTOXIND"/>
</dbReference>
<feature type="chain" id="PRO_5002694067" evidence="3">
    <location>
        <begin position="24"/>
        <end position="382"/>
    </location>
</feature>
<feature type="signal peptide" evidence="3">
    <location>
        <begin position="1"/>
        <end position="23"/>
    </location>
</feature>
<feature type="domain" description="Multidrug resistance protein MdtA-like barrel-sandwich hybrid" evidence="4">
    <location>
        <begin position="65"/>
        <end position="199"/>
    </location>
</feature>
<dbReference type="SUPFAM" id="SSF111369">
    <property type="entry name" value="HlyD-like secretion proteins"/>
    <property type="match status" value="1"/>
</dbReference>
<dbReference type="PROSITE" id="PS51257">
    <property type="entry name" value="PROKAR_LIPOPROTEIN"/>
    <property type="match status" value="1"/>
</dbReference>
<dbReference type="InterPro" id="IPR006143">
    <property type="entry name" value="RND_pump_MFP"/>
</dbReference>
<dbReference type="STRING" id="391625.PPSIR1_02006"/>
<dbReference type="PANTHER" id="PTHR30469:SF15">
    <property type="entry name" value="HLYD FAMILY OF SECRETION PROTEINS"/>
    <property type="match status" value="1"/>
</dbReference>
<dbReference type="Gene3D" id="2.40.420.20">
    <property type="match status" value="1"/>
</dbReference>
<dbReference type="GO" id="GO:0015562">
    <property type="term" value="F:efflux transmembrane transporter activity"/>
    <property type="evidence" value="ECO:0007669"/>
    <property type="project" value="TreeGrafter"/>
</dbReference>
<gene>
    <name evidence="5" type="ORF">PPSIR1_02006</name>
</gene>
<sequence length="382" mass="40355">MALIGGRGLLALTLSIAAGLGLAACDDGAAEGVEIRDARVRIAEVRELVPEQNSRHLVLLDPWRRAQLSPRYGGQVAELLVDDQDTVQAGDLLVRLIDADARGSLMSAQASKTSASERLDDLERQLADARELYASGAGTRREVERLETEIATTKASVRQAAGQILQSKDRKSANAILAPFSGVVTNVGVELGEYAAPGSPMLTLSELDKLAIDVPLSETEVAIHDRGQLSFEVTIRDAAVPAEVEWVAREADAGTNTFTARLRVTNGSGELRAGESVSVSVRGTVGKPVLAVPPTAVRWEGKQAYLLRASTEGAGEEARERLERVDITVHRDVGEGVAIEGPVKIGDRVVSSGPATLVDGDVAVAVPRADDPAQAEPETTRG</sequence>
<dbReference type="Gene3D" id="2.40.50.100">
    <property type="match status" value="1"/>
</dbReference>
<dbReference type="GO" id="GO:1990281">
    <property type="term" value="C:efflux pump complex"/>
    <property type="evidence" value="ECO:0007669"/>
    <property type="project" value="TreeGrafter"/>
</dbReference>
<evidence type="ECO:0000256" key="1">
    <source>
        <dbReference type="ARBA" id="ARBA00009477"/>
    </source>
</evidence>
<dbReference type="EMBL" id="ABCS01000139">
    <property type="protein sequence ID" value="EDM74271.1"/>
    <property type="molecule type" value="Genomic_DNA"/>
</dbReference>
<dbReference type="Proteomes" id="UP000005801">
    <property type="component" value="Unassembled WGS sequence"/>
</dbReference>
<accession>A6GIM2</accession>
<dbReference type="Pfam" id="PF25917">
    <property type="entry name" value="BSH_RND"/>
    <property type="match status" value="1"/>
</dbReference>